<name>A0AAD9XL30_9ROSI</name>
<evidence type="ECO:0000313" key="2">
    <source>
        <dbReference type="Proteomes" id="UP001280121"/>
    </source>
</evidence>
<sequence>MYRLKMSRSEVGNTRHLLLIEEKAQFGLHDVVEEGTGNLTGEKPQHRENDILNISDLPLTDEEIVGINNHLGHEETINTRCTSSRWSQIVKKLSEDQKEIVCPLGFGNLLALNCRLLRLKIYRWLVENFDITTCSIQIHGRRFMLNSSVFARVLGISDQGDQISISRDVPDKDFGNQSLPLHLVASS</sequence>
<gene>
    <name evidence="1" type="ORF">Ddye_007753</name>
</gene>
<accession>A0AAD9XL30</accession>
<dbReference type="EMBL" id="JANJYI010000002">
    <property type="protein sequence ID" value="KAK2661220.1"/>
    <property type="molecule type" value="Genomic_DNA"/>
</dbReference>
<evidence type="ECO:0000313" key="1">
    <source>
        <dbReference type="EMBL" id="KAK2661220.1"/>
    </source>
</evidence>
<proteinExistence type="predicted"/>
<keyword evidence="2" id="KW-1185">Reference proteome</keyword>
<comment type="caution">
    <text evidence="1">The sequence shown here is derived from an EMBL/GenBank/DDBJ whole genome shotgun (WGS) entry which is preliminary data.</text>
</comment>
<dbReference type="Proteomes" id="UP001280121">
    <property type="component" value="Unassembled WGS sequence"/>
</dbReference>
<protein>
    <submittedName>
        <fullName evidence="1">Uncharacterized protein</fullName>
    </submittedName>
</protein>
<dbReference type="AlphaFoldDB" id="A0AAD9XL30"/>
<organism evidence="1 2">
    <name type="scientific">Dipteronia dyeriana</name>
    <dbReference type="NCBI Taxonomy" id="168575"/>
    <lineage>
        <taxon>Eukaryota</taxon>
        <taxon>Viridiplantae</taxon>
        <taxon>Streptophyta</taxon>
        <taxon>Embryophyta</taxon>
        <taxon>Tracheophyta</taxon>
        <taxon>Spermatophyta</taxon>
        <taxon>Magnoliopsida</taxon>
        <taxon>eudicotyledons</taxon>
        <taxon>Gunneridae</taxon>
        <taxon>Pentapetalae</taxon>
        <taxon>rosids</taxon>
        <taxon>malvids</taxon>
        <taxon>Sapindales</taxon>
        <taxon>Sapindaceae</taxon>
        <taxon>Hippocastanoideae</taxon>
        <taxon>Acereae</taxon>
        <taxon>Dipteronia</taxon>
    </lineage>
</organism>
<reference evidence="1" key="1">
    <citation type="journal article" date="2023" name="Plant J.">
        <title>Genome sequences and population genomics provide insights into the demographic history, inbreeding, and mutation load of two 'living fossil' tree species of Dipteronia.</title>
        <authorList>
            <person name="Feng Y."/>
            <person name="Comes H.P."/>
            <person name="Chen J."/>
            <person name="Zhu S."/>
            <person name="Lu R."/>
            <person name="Zhang X."/>
            <person name="Li P."/>
            <person name="Qiu J."/>
            <person name="Olsen K.M."/>
            <person name="Qiu Y."/>
        </authorList>
    </citation>
    <scope>NUCLEOTIDE SEQUENCE</scope>
    <source>
        <strain evidence="1">KIB01</strain>
    </source>
</reference>